<reference evidence="2" key="1">
    <citation type="journal article" date="2015" name="Proc. Natl. Acad. Sci. U.S.A.">
        <title>Genome sequence of the Asian Tiger mosquito, Aedes albopictus, reveals insights into its biology, genetics, and evolution.</title>
        <authorList>
            <person name="Chen X.G."/>
            <person name="Jiang X."/>
            <person name="Gu J."/>
            <person name="Xu M."/>
            <person name="Wu Y."/>
            <person name="Deng Y."/>
            <person name="Zhang C."/>
            <person name="Bonizzoni M."/>
            <person name="Dermauw W."/>
            <person name="Vontas J."/>
            <person name="Armbruster P."/>
            <person name="Huang X."/>
            <person name="Yang Y."/>
            <person name="Zhang H."/>
            <person name="He W."/>
            <person name="Peng H."/>
            <person name="Liu Y."/>
            <person name="Wu K."/>
            <person name="Chen J."/>
            <person name="Lirakis M."/>
            <person name="Topalis P."/>
            <person name="Van Leeuwen T."/>
            <person name="Hall A.B."/>
            <person name="Jiang X."/>
            <person name="Thorpe C."/>
            <person name="Mueller R.L."/>
            <person name="Sun C."/>
            <person name="Waterhouse R.M."/>
            <person name="Yan G."/>
            <person name="Tu Z.J."/>
            <person name="Fang X."/>
            <person name="James A.A."/>
        </authorList>
    </citation>
    <scope>NUCLEOTIDE SEQUENCE [LARGE SCALE GENOMIC DNA]</scope>
    <source>
        <strain evidence="2">Foshan</strain>
    </source>
</reference>
<dbReference type="GeneID" id="134285730"/>
<reference evidence="1" key="2">
    <citation type="submission" date="2025-05" db="UniProtKB">
        <authorList>
            <consortium name="EnsemblMetazoa"/>
        </authorList>
    </citation>
    <scope>IDENTIFICATION</scope>
    <source>
        <strain evidence="1">Foshan</strain>
    </source>
</reference>
<organism evidence="1 2">
    <name type="scientific">Aedes albopictus</name>
    <name type="common">Asian tiger mosquito</name>
    <name type="synonym">Stegomyia albopicta</name>
    <dbReference type="NCBI Taxonomy" id="7160"/>
    <lineage>
        <taxon>Eukaryota</taxon>
        <taxon>Metazoa</taxon>
        <taxon>Ecdysozoa</taxon>
        <taxon>Arthropoda</taxon>
        <taxon>Hexapoda</taxon>
        <taxon>Insecta</taxon>
        <taxon>Pterygota</taxon>
        <taxon>Neoptera</taxon>
        <taxon>Endopterygota</taxon>
        <taxon>Diptera</taxon>
        <taxon>Nematocera</taxon>
        <taxon>Culicoidea</taxon>
        <taxon>Culicidae</taxon>
        <taxon>Culicinae</taxon>
        <taxon>Aedini</taxon>
        <taxon>Aedes</taxon>
        <taxon>Stegomyia</taxon>
    </lineage>
</organism>
<evidence type="ECO:0000313" key="2">
    <source>
        <dbReference type="Proteomes" id="UP000069940"/>
    </source>
</evidence>
<evidence type="ECO:0000313" key="1">
    <source>
        <dbReference type="EnsemblMetazoa" id="AALFPA23_015079.P21860"/>
    </source>
</evidence>
<dbReference type="RefSeq" id="XP_062703054.1">
    <property type="nucleotide sequence ID" value="XM_062847070.1"/>
</dbReference>
<dbReference type="EnsemblMetazoa" id="AALFPA23_015079.R21860">
    <property type="protein sequence ID" value="AALFPA23_015079.P21860"/>
    <property type="gene ID" value="AALFPA23_015079"/>
</dbReference>
<keyword evidence="2" id="KW-1185">Reference proteome</keyword>
<name>A0ABM1Z4Q9_AEDAL</name>
<dbReference type="Proteomes" id="UP000069940">
    <property type="component" value="Unassembled WGS sequence"/>
</dbReference>
<evidence type="ECO:0008006" key="3">
    <source>
        <dbReference type="Google" id="ProtNLM"/>
    </source>
</evidence>
<proteinExistence type="predicted"/>
<protein>
    <recommendedName>
        <fullName evidence="3">Secreted protein</fullName>
    </recommendedName>
</protein>
<accession>A0ABM1Z4Q9</accession>
<sequence length="120" mass="13264">MPTLLEAELFCNTFWKLINPKSVQMPEIVNATMQLIFNIMIPPGHGLPSSRWTLSLITTCSGLKTYSYGSHWKIPSRSSPAASRFGTTLARIRPSEQAVGEGTGFLKCFFRGPFGASSFF</sequence>